<accession>A0A2H5XF37</accession>
<proteinExistence type="predicted"/>
<evidence type="ECO:0000259" key="3">
    <source>
        <dbReference type="PROSITE" id="PS50198"/>
    </source>
</evidence>
<dbReference type="SUPFAM" id="SSF109998">
    <property type="entry name" value="Triger factor/SurA peptide-binding domain-like"/>
    <property type="match status" value="1"/>
</dbReference>
<dbReference type="PROSITE" id="PS50198">
    <property type="entry name" value="PPIC_PPIASE_2"/>
    <property type="match status" value="1"/>
</dbReference>
<dbReference type="InterPro" id="IPR027304">
    <property type="entry name" value="Trigger_fact/SurA_dom_sf"/>
</dbReference>
<evidence type="ECO:0000256" key="2">
    <source>
        <dbReference type="SAM" id="Phobius"/>
    </source>
</evidence>
<dbReference type="Proteomes" id="UP000236173">
    <property type="component" value="Unassembled WGS sequence"/>
</dbReference>
<name>A0A2H5XF37_9BACT</name>
<dbReference type="Gene3D" id="3.10.50.40">
    <property type="match status" value="1"/>
</dbReference>
<sequence>MPSLRRTRHKLQKQAVRWTIWGGVFVIFLVGTFTGFSWWTGRSELSSQLPRVVARVNGEEISRATYEQFLAQAAQFMHPTVADWATVKEIAFGQLLETVVLKQEAQRRGLRVTQRDIDKHVNAMVAAELDSARQRYQREKSFRDYIRKEFGSLDNYAAALRRQAQQQVNELQDALLQEKLRESVEQSVKVTEKDLRMAYTQFRIRHILVSFARFFPKGKTPTLQDQQTARRKARERAQQLRQRLLKGEDFQALARKESDDTPTASKGGDLGVMTLDMVRGRLGEAIAQALPRLKVGEISEPLEGWMGYHLLQVESKRVVLPPDYDKVRYRCENTKCAYQWLGEKGETQCPKCKGKAIKVVGTRRSELLRQLRMQRQQEAWDRLRTDLRQRAQVDIQDPELRGLWAARNGDAEEARRALGEALKIALRSPDARRHFLYPEVILLELARLEQGQGKLAEAERHLQEALKYSDDNSLHLQLGTVFMLRNKKDAALKEFMKVANSSPTPVQRQVLANYLEQLGRKDLAEQQRRLAQKEQAASGMTLPLNLQ</sequence>
<evidence type="ECO:0000313" key="4">
    <source>
        <dbReference type="EMBL" id="GBC99790.1"/>
    </source>
</evidence>
<dbReference type="InterPro" id="IPR000297">
    <property type="entry name" value="PPIase_PpiC"/>
</dbReference>
<keyword evidence="2" id="KW-0472">Membrane</keyword>
<dbReference type="EC" id="5.2.1.8" evidence="4"/>
<gene>
    <name evidence="4" type="primary">prsA3</name>
    <name evidence="4" type="ORF">HRbin17_02321</name>
</gene>
<reference evidence="5" key="1">
    <citation type="submission" date="2017-09" db="EMBL/GenBank/DDBJ databases">
        <title>Metaegenomics of thermophilic ammonia-oxidizing enrichment culture.</title>
        <authorList>
            <person name="Kato S."/>
            <person name="Suzuki K."/>
        </authorList>
    </citation>
    <scope>NUCLEOTIDE SEQUENCE [LARGE SCALE GENOMIC DNA]</scope>
</reference>
<dbReference type="InterPro" id="IPR046357">
    <property type="entry name" value="PPIase_dom_sf"/>
</dbReference>
<dbReference type="Pfam" id="PF00639">
    <property type="entry name" value="Rotamase"/>
    <property type="match status" value="1"/>
</dbReference>
<comment type="caution">
    <text evidence="4">The sequence shown here is derived from an EMBL/GenBank/DDBJ whole genome shotgun (WGS) entry which is preliminary data.</text>
</comment>
<feature type="domain" description="PpiC" evidence="3">
    <location>
        <begin position="199"/>
        <end position="315"/>
    </location>
</feature>
<keyword evidence="1 4" id="KW-0413">Isomerase</keyword>
<keyword evidence="2" id="KW-0812">Transmembrane</keyword>
<evidence type="ECO:0000256" key="1">
    <source>
        <dbReference type="PROSITE-ProRule" id="PRU00278"/>
    </source>
</evidence>
<dbReference type="PANTHER" id="PTHR47245">
    <property type="entry name" value="PEPTIDYLPROLYL ISOMERASE"/>
    <property type="match status" value="1"/>
</dbReference>
<dbReference type="SUPFAM" id="SSF54534">
    <property type="entry name" value="FKBP-like"/>
    <property type="match status" value="1"/>
</dbReference>
<keyword evidence="1" id="KW-0697">Rotamase</keyword>
<dbReference type="GO" id="GO:0003755">
    <property type="term" value="F:peptidyl-prolyl cis-trans isomerase activity"/>
    <property type="evidence" value="ECO:0007669"/>
    <property type="project" value="UniProtKB-KW"/>
</dbReference>
<keyword evidence="2" id="KW-1133">Transmembrane helix</keyword>
<dbReference type="InterPro" id="IPR050245">
    <property type="entry name" value="PrsA_foldase"/>
</dbReference>
<protein>
    <submittedName>
        <fullName evidence="4">Foldase protein PrsA 3</fullName>
        <ecNumber evidence="4">5.2.1.8</ecNumber>
    </submittedName>
</protein>
<evidence type="ECO:0000313" key="5">
    <source>
        <dbReference type="Proteomes" id="UP000236173"/>
    </source>
</evidence>
<organism evidence="4 5">
    <name type="scientific">Candidatus Fervidibacter japonicus</name>
    <dbReference type="NCBI Taxonomy" id="2035412"/>
    <lineage>
        <taxon>Bacteria</taxon>
        <taxon>Candidatus Fervidibacterota</taxon>
        <taxon>Candidatus Fervidibacter</taxon>
    </lineage>
</organism>
<dbReference type="Gene3D" id="1.10.4030.10">
    <property type="entry name" value="Porin chaperone SurA, peptide-binding domain"/>
    <property type="match status" value="1"/>
</dbReference>
<dbReference type="SUPFAM" id="SSF48452">
    <property type="entry name" value="TPR-like"/>
    <property type="match status" value="1"/>
</dbReference>
<dbReference type="Gene3D" id="1.25.40.10">
    <property type="entry name" value="Tetratricopeptide repeat domain"/>
    <property type="match status" value="1"/>
</dbReference>
<dbReference type="PANTHER" id="PTHR47245:SF2">
    <property type="entry name" value="PEPTIDYL-PROLYL CIS-TRANS ISOMERASE HP_0175-RELATED"/>
    <property type="match status" value="1"/>
</dbReference>
<dbReference type="Pfam" id="PF13624">
    <property type="entry name" value="SurA_N_3"/>
    <property type="match status" value="1"/>
</dbReference>
<dbReference type="EMBL" id="BEHT01000038">
    <property type="protein sequence ID" value="GBC99790.1"/>
    <property type="molecule type" value="Genomic_DNA"/>
</dbReference>
<dbReference type="InterPro" id="IPR011990">
    <property type="entry name" value="TPR-like_helical_dom_sf"/>
</dbReference>
<feature type="transmembrane region" description="Helical" evidence="2">
    <location>
        <begin position="20"/>
        <end position="39"/>
    </location>
</feature>
<dbReference type="AlphaFoldDB" id="A0A2H5XF37"/>